<evidence type="ECO:0000313" key="8">
    <source>
        <dbReference type="Proteomes" id="UP001177080"/>
    </source>
</evidence>
<reference evidence="7" key="1">
    <citation type="submission" date="2022-04" db="EMBL/GenBank/DDBJ databases">
        <title>Shinella lacus sp. nov., a novel member of the genus Shinella from water.</title>
        <authorList>
            <person name="Deng Y."/>
        </authorList>
    </citation>
    <scope>NUCLEOTIDE SEQUENCE</scope>
    <source>
        <strain evidence="7">JCM 31239</strain>
    </source>
</reference>
<evidence type="ECO:0000256" key="1">
    <source>
        <dbReference type="ARBA" id="ARBA00004162"/>
    </source>
</evidence>
<proteinExistence type="inferred from homology"/>
<keyword evidence="8" id="KW-1185">Reference proteome</keyword>
<dbReference type="Gene3D" id="2.60.120.260">
    <property type="entry name" value="Galactose-binding domain-like"/>
    <property type="match status" value="2"/>
</dbReference>
<evidence type="ECO:0000256" key="6">
    <source>
        <dbReference type="RuleBase" id="RU365021"/>
    </source>
</evidence>
<feature type="transmembrane region" description="Helical" evidence="6">
    <location>
        <begin position="760"/>
        <end position="782"/>
    </location>
</feature>
<feature type="chain" id="PRO_5044989471" description="Cyclic di-GMP-binding protein" evidence="6">
    <location>
        <begin position="22"/>
        <end position="791"/>
    </location>
</feature>
<comment type="subunit">
    <text evidence="6">Tightly associated with the cellulose synthase catalytic subunit.</text>
</comment>
<evidence type="ECO:0000256" key="3">
    <source>
        <dbReference type="ARBA" id="ARBA00022692"/>
    </source>
</evidence>
<keyword evidence="6" id="KW-0997">Cell inner membrane</keyword>
<comment type="pathway">
    <text evidence="6">Glycan metabolism; bacterial cellulose biosynthesis.</text>
</comment>
<dbReference type="Pfam" id="PF03170">
    <property type="entry name" value="BcsB"/>
    <property type="match status" value="1"/>
</dbReference>
<evidence type="ECO:0000256" key="4">
    <source>
        <dbReference type="ARBA" id="ARBA00022989"/>
    </source>
</evidence>
<keyword evidence="4 6" id="KW-1133">Transmembrane helix</keyword>
<name>A0ABT8XMH3_9HYPH</name>
<dbReference type="EMBL" id="WHSC02000018">
    <property type="protein sequence ID" value="MDO6124933.1"/>
    <property type="molecule type" value="Genomic_DNA"/>
</dbReference>
<comment type="caution">
    <text evidence="7">The sequence shown here is derived from an EMBL/GenBank/DDBJ whole genome shotgun (WGS) entry which is preliminary data.</text>
</comment>
<comment type="function">
    <text evidence="6">Binds the cellulose synthase activator, bis-(3'-5') cyclic diguanylic acid (c-di-GMP).</text>
</comment>
<keyword evidence="6" id="KW-0135">Cellulose biosynthesis</keyword>
<feature type="signal peptide" evidence="6">
    <location>
        <begin position="1"/>
        <end position="21"/>
    </location>
</feature>
<organism evidence="7 8">
    <name type="scientific">Shinella curvata</name>
    <dbReference type="NCBI Taxonomy" id="1817964"/>
    <lineage>
        <taxon>Bacteria</taxon>
        <taxon>Pseudomonadati</taxon>
        <taxon>Pseudomonadota</taxon>
        <taxon>Alphaproteobacteria</taxon>
        <taxon>Hyphomicrobiales</taxon>
        <taxon>Rhizobiaceae</taxon>
        <taxon>Shinella</taxon>
    </lineage>
</organism>
<keyword evidence="5 6" id="KW-0472">Membrane</keyword>
<keyword evidence="6" id="KW-0732">Signal</keyword>
<accession>A0ABT8XMH3</accession>
<keyword evidence="2 6" id="KW-1003">Cell membrane</keyword>
<protein>
    <recommendedName>
        <fullName evidence="6">Cyclic di-GMP-binding protein</fullName>
    </recommendedName>
    <alternativeName>
        <fullName evidence="6">Cellulose synthase regulatory subunit</fullName>
    </alternativeName>
</protein>
<sequence>MAKTPLLGTLGLALLIASAGAGRAEGLVADAVKPLLEGTALSGPALSGGLLPQPVEVKAEKAKAVAAGAMLVPFEQSADAFTLSGEDDVATFTFALDGPQVSAGGTLNLAYINAVSVLPDTAKMDIEVNGRDAGSFAIASPNGVLTEKIAVAPDLLKAGRNVVRVRARQHHRVDCALDATYELWTKLDPAQSGFATAASSAFTDFDSLLSVRRNAAQRTDVRIVVPGALSAEALNEVAPVLQSLILFLNRDDVTVSVDDKPGTGPGIDLVMAMDRAGAATLAKLGIANAPRGLSVQASADADRARVVLRAANLGDINAAVLSAVKGPMADGLKTGVFEKGRGALVVDAGERRMLKETGYETRVFSGRLSRTDFTVDMPADFYPAEYATLDLRLHAATSPGLEQTAQLLVRVNDKVVKSYPFRNREGEQFDGKRIELPLRAFHPGANRVELLAELPTAADAACRPEERDDGKPRFILLDTTAIEVPALARIGRLPDLAALAGKAYPYGGGKPFDLVIDRADGQSAAAGLTMLSRLALSARAPLTAKIAIGAPSEGTGRDALVVSSQNDFADLGTSGKAAFPDADEVTASVADLLKPDPVHTASVSDGAAGTGNDTADLLQAFHNSTAAEEDDLSFGSRAQLWFSAASRSFGRWLSYEGDNTARVAPHGEGALVTLSQMRSPDGLATWTVIQANSPRDVDAGVQRLVEPAVWRDLQGGTATIETASLSLVSLPAADRYVADLADRSPGNLRRVAAAWFSDNFQIYVVLVLACLGLFAAWLGLTVPRKGVRSDR</sequence>
<comment type="subcellular location">
    <subcellularLocation>
        <location evidence="6">Cell inner membrane</location>
    </subcellularLocation>
    <subcellularLocation>
        <location evidence="1">Cell membrane</location>
        <topology evidence="1">Single-pass membrane protein</topology>
    </subcellularLocation>
</comment>
<evidence type="ECO:0000256" key="2">
    <source>
        <dbReference type="ARBA" id="ARBA00022475"/>
    </source>
</evidence>
<keyword evidence="3 6" id="KW-0812">Transmembrane</keyword>
<dbReference type="Proteomes" id="UP001177080">
    <property type="component" value="Unassembled WGS sequence"/>
</dbReference>
<dbReference type="RefSeq" id="WP_244760945.1">
    <property type="nucleotide sequence ID" value="NZ_JALJCJ010000003.1"/>
</dbReference>
<dbReference type="InterPro" id="IPR018513">
    <property type="entry name" value="Cell_synthase_bac"/>
</dbReference>
<comment type="similarity">
    <text evidence="6">Belongs to the AcsB/BcsB family.</text>
</comment>
<dbReference type="PANTHER" id="PTHR39083">
    <property type="entry name" value="CYCLIC DI-GMP-BINDING PROTEIN"/>
    <property type="match status" value="1"/>
</dbReference>
<evidence type="ECO:0000313" key="7">
    <source>
        <dbReference type="EMBL" id="MDO6124933.1"/>
    </source>
</evidence>
<evidence type="ECO:0000256" key="5">
    <source>
        <dbReference type="ARBA" id="ARBA00023136"/>
    </source>
</evidence>
<keyword evidence="6" id="KW-0973">c-di-GMP</keyword>
<dbReference type="PANTHER" id="PTHR39083:SF1">
    <property type="entry name" value="CYCLIC DI-GMP-BINDING PROTEIN"/>
    <property type="match status" value="1"/>
</dbReference>
<gene>
    <name evidence="7" type="ORF">GB928_027500</name>
</gene>